<comment type="caution">
    <text evidence="2">The sequence shown here is derived from an EMBL/GenBank/DDBJ whole genome shotgun (WGS) entry which is preliminary data.</text>
</comment>
<feature type="compositionally biased region" description="Low complexity" evidence="1">
    <location>
        <begin position="64"/>
        <end position="75"/>
    </location>
</feature>
<evidence type="ECO:0000256" key="1">
    <source>
        <dbReference type="SAM" id="MobiDB-lite"/>
    </source>
</evidence>
<organism evidence="2 3">
    <name type="scientific">Hohenbuehelia grisea</name>
    <dbReference type="NCBI Taxonomy" id="104357"/>
    <lineage>
        <taxon>Eukaryota</taxon>
        <taxon>Fungi</taxon>
        <taxon>Dikarya</taxon>
        <taxon>Basidiomycota</taxon>
        <taxon>Agaricomycotina</taxon>
        <taxon>Agaricomycetes</taxon>
        <taxon>Agaricomycetidae</taxon>
        <taxon>Agaricales</taxon>
        <taxon>Pleurotineae</taxon>
        <taxon>Pleurotaceae</taxon>
        <taxon>Hohenbuehelia</taxon>
    </lineage>
</organism>
<keyword evidence="3" id="KW-1185">Reference proteome</keyword>
<name>A0ABR3J9F7_9AGAR</name>
<dbReference type="Proteomes" id="UP001556367">
    <property type="component" value="Unassembled WGS sequence"/>
</dbReference>
<sequence length="500" mass="53593">MVWLSFRSALRFVFHNIIIPHPKFVVPPSDPDPLFRFSARARTYGSPSQTSAFGASPFPTFSGLSSTSTSPSVRKSTPRNPSARKKTRFESVTYSPVAGSPCATRIRGDGCQLRSPEAQLIPLSMVCSMTHKPFGTCIQSIQQTSGSMHGRSHGRSLRRSKGRVARIAITPSDAEGRSASISDSRSGSSIPSIKSHSFAYSAFNLELSPIMEDSLRSSSTFATPPPMETRLDAYKLEPVVGGNSDFSNADEAEIGLQTDRSFDSGVLSSCRSISLDSRRCVDTATHAALHRTSGVPSLMLTMPTPVLPSASALALSATPLESGLGLRLIHDGRAEACNDDLELDASDISTRGHDVPSSTREPYRVWEMDGEIKSRFWECGLWSSDSKATLTATATGLAERKSHGTSGGARGGMFDPSQSTGSNAGLAICSGERIQTTVRDTCDELGFRDGRLPTSGMHSRIHDGRRRTFNSRTRGWGGIATLKSAWAKIMGAFDSGGPCA</sequence>
<feature type="region of interest" description="Disordered" evidence="1">
    <location>
        <begin position="143"/>
        <end position="162"/>
    </location>
</feature>
<proteinExistence type="predicted"/>
<feature type="compositionally biased region" description="Basic residues" evidence="1">
    <location>
        <begin position="150"/>
        <end position="162"/>
    </location>
</feature>
<evidence type="ECO:0000313" key="3">
    <source>
        <dbReference type="Proteomes" id="UP001556367"/>
    </source>
</evidence>
<feature type="region of interest" description="Disordered" evidence="1">
    <location>
        <begin position="64"/>
        <end position="91"/>
    </location>
</feature>
<feature type="compositionally biased region" description="Low complexity" evidence="1">
    <location>
        <begin position="178"/>
        <end position="191"/>
    </location>
</feature>
<protein>
    <submittedName>
        <fullName evidence="2">Uncharacterized protein</fullName>
    </submittedName>
</protein>
<dbReference type="EMBL" id="JASNQZ010000011">
    <property type="protein sequence ID" value="KAL0952123.1"/>
    <property type="molecule type" value="Genomic_DNA"/>
</dbReference>
<feature type="region of interest" description="Disordered" evidence="1">
    <location>
        <begin position="398"/>
        <end position="419"/>
    </location>
</feature>
<accession>A0ABR3J9F7</accession>
<feature type="region of interest" description="Disordered" evidence="1">
    <location>
        <begin position="168"/>
        <end position="191"/>
    </location>
</feature>
<evidence type="ECO:0000313" key="2">
    <source>
        <dbReference type="EMBL" id="KAL0952123.1"/>
    </source>
</evidence>
<reference evidence="3" key="1">
    <citation type="submission" date="2024-06" db="EMBL/GenBank/DDBJ databases">
        <title>Multi-omics analyses provide insights into the biosynthesis of the anticancer antibiotic pleurotin in Hohenbuehelia grisea.</title>
        <authorList>
            <person name="Weaver J.A."/>
            <person name="Alberti F."/>
        </authorList>
    </citation>
    <scope>NUCLEOTIDE SEQUENCE [LARGE SCALE GENOMIC DNA]</scope>
    <source>
        <strain evidence="3">T-177</strain>
    </source>
</reference>
<gene>
    <name evidence="2" type="ORF">HGRIS_008751</name>
</gene>